<dbReference type="AlphaFoldDB" id="A0A9P8CFW8"/>
<dbReference type="PROSITE" id="PS00154">
    <property type="entry name" value="ATPASE_E1_E2"/>
    <property type="match status" value="1"/>
</dbReference>
<name>A0A9P8CFW8_9HELO</name>
<keyword evidence="4 10" id="KW-0479">Metal-binding</keyword>
<dbReference type="InterPro" id="IPR023214">
    <property type="entry name" value="HAD_sf"/>
</dbReference>
<feature type="transmembrane region" description="Helical" evidence="10">
    <location>
        <begin position="487"/>
        <end position="509"/>
    </location>
</feature>
<dbReference type="GO" id="GO:0005524">
    <property type="term" value="F:ATP binding"/>
    <property type="evidence" value="ECO:0007669"/>
    <property type="project" value="UniProtKB-UniRule"/>
</dbReference>
<dbReference type="InterPro" id="IPR059000">
    <property type="entry name" value="ATPase_P-type_domA"/>
</dbReference>
<keyword evidence="5 10" id="KW-0547">Nucleotide-binding</keyword>
<dbReference type="SFLD" id="SFLDS00003">
    <property type="entry name" value="Haloacid_Dehalogenase"/>
    <property type="match status" value="1"/>
</dbReference>
<dbReference type="PRINTS" id="PR00119">
    <property type="entry name" value="CATATPASE"/>
</dbReference>
<evidence type="ECO:0000256" key="8">
    <source>
        <dbReference type="ARBA" id="ARBA00022989"/>
    </source>
</evidence>
<dbReference type="InterPro" id="IPR036412">
    <property type="entry name" value="HAD-like_sf"/>
</dbReference>
<dbReference type="PANTHER" id="PTHR43520">
    <property type="entry name" value="ATP7, ISOFORM B"/>
    <property type="match status" value="1"/>
</dbReference>
<proteinExistence type="inferred from homology"/>
<dbReference type="GO" id="GO:0043682">
    <property type="term" value="F:P-type divalent copper transporter activity"/>
    <property type="evidence" value="ECO:0007669"/>
    <property type="project" value="TreeGrafter"/>
</dbReference>
<evidence type="ECO:0000256" key="7">
    <source>
        <dbReference type="ARBA" id="ARBA00022967"/>
    </source>
</evidence>
<keyword evidence="9 10" id="KW-0472">Membrane</keyword>
<dbReference type="Pfam" id="PF00403">
    <property type="entry name" value="HMA"/>
    <property type="match status" value="1"/>
</dbReference>
<comment type="subcellular location">
    <subcellularLocation>
        <location evidence="1">Membrane</location>
        <topology evidence="1">Multi-pass membrane protein</topology>
    </subcellularLocation>
</comment>
<dbReference type="PRINTS" id="PR00120">
    <property type="entry name" value="HATPASE"/>
</dbReference>
<keyword evidence="6 10" id="KW-0067">ATP-binding</keyword>
<feature type="transmembrane region" description="Helical" evidence="10">
    <location>
        <begin position="878"/>
        <end position="899"/>
    </location>
</feature>
<dbReference type="GO" id="GO:0005507">
    <property type="term" value="F:copper ion binding"/>
    <property type="evidence" value="ECO:0007669"/>
    <property type="project" value="TreeGrafter"/>
</dbReference>
<dbReference type="SFLD" id="SFLDF00027">
    <property type="entry name" value="p-type_atpase"/>
    <property type="match status" value="1"/>
</dbReference>
<dbReference type="InterPro" id="IPR006121">
    <property type="entry name" value="HMA_dom"/>
</dbReference>
<evidence type="ECO:0000256" key="5">
    <source>
        <dbReference type="ARBA" id="ARBA00022741"/>
    </source>
</evidence>
<keyword evidence="3 10" id="KW-0812">Transmembrane</keyword>
<dbReference type="SUPFAM" id="SSF56784">
    <property type="entry name" value="HAD-like"/>
    <property type="match status" value="1"/>
</dbReference>
<dbReference type="Pfam" id="PF00702">
    <property type="entry name" value="Hydrolase"/>
    <property type="match status" value="1"/>
</dbReference>
<feature type="transmembrane region" description="Helical" evidence="10">
    <location>
        <begin position="251"/>
        <end position="273"/>
    </location>
</feature>
<dbReference type="NCBIfam" id="TIGR01494">
    <property type="entry name" value="ATPase_P-type"/>
    <property type="match status" value="2"/>
</dbReference>
<reference evidence="12" key="1">
    <citation type="journal article" date="2021" name="IMA Fungus">
        <title>Genomic characterization of three marine fungi, including Emericellopsis atlantica sp. nov. with signatures of a generalist lifestyle and marine biomass degradation.</title>
        <authorList>
            <person name="Hagestad O.C."/>
            <person name="Hou L."/>
            <person name="Andersen J.H."/>
            <person name="Hansen E.H."/>
            <person name="Altermark B."/>
            <person name="Li C."/>
            <person name="Kuhnert E."/>
            <person name="Cox R.J."/>
            <person name="Crous P.W."/>
            <person name="Spatafora J.W."/>
            <person name="Lail K."/>
            <person name="Amirebrahimi M."/>
            <person name="Lipzen A."/>
            <person name="Pangilinan J."/>
            <person name="Andreopoulos W."/>
            <person name="Hayes R.D."/>
            <person name="Ng V."/>
            <person name="Grigoriev I.V."/>
            <person name="Jackson S.A."/>
            <person name="Sutton T.D.S."/>
            <person name="Dobson A.D.W."/>
            <person name="Rama T."/>
        </authorList>
    </citation>
    <scope>NUCLEOTIDE SEQUENCE</scope>
    <source>
        <strain evidence="12">TRa3180A</strain>
    </source>
</reference>
<feature type="domain" description="HMA" evidence="11">
    <location>
        <begin position="27"/>
        <end position="92"/>
    </location>
</feature>
<dbReference type="InterPro" id="IPR036163">
    <property type="entry name" value="HMA_dom_sf"/>
</dbReference>
<dbReference type="InterPro" id="IPR027256">
    <property type="entry name" value="P-typ_ATPase_IB"/>
</dbReference>
<dbReference type="SFLD" id="SFLDG00002">
    <property type="entry name" value="C1.7:_P-type_atpase_like"/>
    <property type="match status" value="1"/>
</dbReference>
<accession>A0A9P8CFW8</accession>
<organism evidence="12 13">
    <name type="scientific">Calycina marina</name>
    <dbReference type="NCBI Taxonomy" id="1763456"/>
    <lineage>
        <taxon>Eukaryota</taxon>
        <taxon>Fungi</taxon>
        <taxon>Dikarya</taxon>
        <taxon>Ascomycota</taxon>
        <taxon>Pezizomycotina</taxon>
        <taxon>Leotiomycetes</taxon>
        <taxon>Helotiales</taxon>
        <taxon>Pezizellaceae</taxon>
        <taxon>Calycina</taxon>
    </lineage>
</organism>
<dbReference type="InterPro" id="IPR008250">
    <property type="entry name" value="ATPase_P-typ_transduc_dom_A_sf"/>
</dbReference>
<comment type="caution">
    <text evidence="12">The sequence shown here is derived from an EMBL/GenBank/DDBJ whole genome shotgun (WGS) entry which is preliminary data.</text>
</comment>
<keyword evidence="7" id="KW-1278">Translocase</keyword>
<dbReference type="Proteomes" id="UP000887226">
    <property type="component" value="Unassembled WGS sequence"/>
</dbReference>
<dbReference type="GO" id="GO:0016020">
    <property type="term" value="C:membrane"/>
    <property type="evidence" value="ECO:0007669"/>
    <property type="project" value="UniProtKB-SubCell"/>
</dbReference>
<evidence type="ECO:0000256" key="4">
    <source>
        <dbReference type="ARBA" id="ARBA00022723"/>
    </source>
</evidence>
<dbReference type="Gene3D" id="3.40.1110.10">
    <property type="entry name" value="Calcium-transporting ATPase, cytoplasmic domain N"/>
    <property type="match status" value="1"/>
</dbReference>
<dbReference type="InterPro" id="IPR044492">
    <property type="entry name" value="P_typ_ATPase_HD_dom"/>
</dbReference>
<evidence type="ECO:0000313" key="13">
    <source>
        <dbReference type="Proteomes" id="UP000887226"/>
    </source>
</evidence>
<evidence type="ECO:0000259" key="11">
    <source>
        <dbReference type="PROSITE" id="PS50846"/>
    </source>
</evidence>
<dbReference type="InterPro" id="IPR018303">
    <property type="entry name" value="ATPase_P-typ_P_site"/>
</dbReference>
<dbReference type="GO" id="GO:0055070">
    <property type="term" value="P:copper ion homeostasis"/>
    <property type="evidence" value="ECO:0007669"/>
    <property type="project" value="TreeGrafter"/>
</dbReference>
<evidence type="ECO:0000256" key="2">
    <source>
        <dbReference type="ARBA" id="ARBA00006024"/>
    </source>
</evidence>
<dbReference type="InterPro" id="IPR023298">
    <property type="entry name" value="ATPase_P-typ_TM_dom_sf"/>
</dbReference>
<dbReference type="Pfam" id="PF00122">
    <property type="entry name" value="E1-E2_ATPase"/>
    <property type="match status" value="1"/>
</dbReference>
<dbReference type="FunFam" id="2.70.150.10:FF:000068">
    <property type="entry name" value="Copper resistance-associated P-type ATPase"/>
    <property type="match status" value="1"/>
</dbReference>
<dbReference type="InterPro" id="IPR023299">
    <property type="entry name" value="ATPase_P-typ_cyto_dom_N"/>
</dbReference>
<dbReference type="OrthoDB" id="432719at2759"/>
<evidence type="ECO:0000313" key="12">
    <source>
        <dbReference type="EMBL" id="KAG9245262.1"/>
    </source>
</evidence>
<dbReference type="Gene3D" id="2.70.150.10">
    <property type="entry name" value="Calcium-transporting ATPase, cytoplasmic transduction domain A"/>
    <property type="match status" value="1"/>
</dbReference>
<protein>
    <submittedName>
        <fullName evidence="12">Copper-transporting ATPase 3</fullName>
    </submittedName>
</protein>
<sequence length="945" mass="101672">MADNVTSDASGLDLKVVIGVGQEDDLWRATLAVGGMTCAACIGAITQALQTKSCIRHVAVNLIANSATVEFVGKESQSTIVEAIEDIGYEATIDTVESLNETAVITTGRRTVEILVDGMFCHHCPPNVMNALEAFGNRVTVEKPLTMKDPILRISYTPEAPHFTIRNIISAISQIDALTPSVYHAPTIEERSRRIHDQERRRILSRVVATTIIAIPTFIIGIVYMSLVPKSDSGRQVLMEPLVAGVSRSQWALFILATPVYFFCANVFHLRALKEVRAMWRRGSDTPVLRRFYRFGSMNMLMSLGTSIAYFSSVAQLIAAGARDSQMVEDSSFYFDSVVFLTMFLLIGRLIEAFSKAKTGDAVLKLGQLRPTEALLVADESSLPANVKFDLLEFGDIVRVLHGGSPPCDGTIMRGNSNFDESSLTGESKLVKKHVGDQVYSGTINKDSPISIKITGVAGSSMLDQIVKAVREGQTRRAPMERLADSLTGYFVPFVTLIAMCTWFIWLALGYSGNLPADYLGDTAGSWVAWSLQFAIAVFVVACPCGLALAAPTALLVGGGLAAQNGILVKGGGEAFENASRLDCIVFDKTGTLTAGGEPVVTNHRLELVPTDIDGKYVEEVTITGMISSLEGNSSHAIAKALTVWCNGRESSSLLANDVEEIAGQGLQGTFKLDDFTMGMIIGNEDMLAAKDVIISEKAQSELESWKSKGKSVALAAISIQPSTAWVLAAIFAISDEIRPEASSVVRALQQRGMDVWMLSGDNQVTANAVAAQVGILSSNVIAGVRPTQKADKIRYLQKSLKWKKNGSEYSTKRSLVAMIGDGINDSPAITAADVGIAIGSGSDIAVSSAGFVLVSSNLNALISLLDLSKIVFRRIKFNFAWALIYNMAALPIAAGVLYPIDDRHIRLDPVWASLAMALSSISVVCSSLLLRSDLPVVGWRKTES</sequence>
<evidence type="ECO:0000256" key="1">
    <source>
        <dbReference type="ARBA" id="ARBA00004141"/>
    </source>
</evidence>
<keyword evidence="13" id="KW-1185">Reference proteome</keyword>
<dbReference type="FunFam" id="3.30.70.100:FF:000001">
    <property type="entry name" value="ATPase copper transporting beta"/>
    <property type="match status" value="1"/>
</dbReference>
<feature type="transmembrane region" description="Helical" evidence="10">
    <location>
        <begin position="300"/>
        <end position="321"/>
    </location>
</feature>
<gene>
    <name evidence="12" type="ORF">BJ878DRAFT_502295</name>
</gene>
<dbReference type="PROSITE" id="PS50846">
    <property type="entry name" value="HMA_2"/>
    <property type="match status" value="1"/>
</dbReference>
<dbReference type="InterPro" id="IPR017969">
    <property type="entry name" value="Heavy-metal-associated_CS"/>
</dbReference>
<dbReference type="SUPFAM" id="SSF81653">
    <property type="entry name" value="Calcium ATPase, transduction domain A"/>
    <property type="match status" value="1"/>
</dbReference>
<dbReference type="Gene3D" id="3.40.50.1000">
    <property type="entry name" value="HAD superfamily/HAD-like"/>
    <property type="match status" value="1"/>
</dbReference>
<feature type="transmembrane region" description="Helical" evidence="10">
    <location>
        <begin position="529"/>
        <end position="551"/>
    </location>
</feature>
<dbReference type="SUPFAM" id="SSF81660">
    <property type="entry name" value="Metal cation-transporting ATPase, ATP-binding domain N"/>
    <property type="match status" value="1"/>
</dbReference>
<dbReference type="EMBL" id="MU253856">
    <property type="protein sequence ID" value="KAG9245262.1"/>
    <property type="molecule type" value="Genomic_DNA"/>
</dbReference>
<dbReference type="PANTHER" id="PTHR43520:SF32">
    <property type="entry name" value="COPPER RESISTANCE P-TYPE ATPASE (EUROFUNG)"/>
    <property type="match status" value="1"/>
</dbReference>
<dbReference type="SUPFAM" id="SSF81665">
    <property type="entry name" value="Calcium ATPase, transmembrane domain M"/>
    <property type="match status" value="1"/>
</dbReference>
<dbReference type="Gene3D" id="3.30.70.100">
    <property type="match status" value="1"/>
</dbReference>
<evidence type="ECO:0000256" key="3">
    <source>
        <dbReference type="ARBA" id="ARBA00022692"/>
    </source>
</evidence>
<keyword evidence="8 10" id="KW-1133">Transmembrane helix</keyword>
<evidence type="ECO:0000256" key="9">
    <source>
        <dbReference type="ARBA" id="ARBA00023136"/>
    </source>
</evidence>
<dbReference type="InterPro" id="IPR001757">
    <property type="entry name" value="P_typ_ATPase"/>
</dbReference>
<feature type="transmembrane region" description="Helical" evidence="10">
    <location>
        <begin position="203"/>
        <end position="227"/>
    </location>
</feature>
<evidence type="ECO:0000256" key="10">
    <source>
        <dbReference type="RuleBase" id="RU362081"/>
    </source>
</evidence>
<dbReference type="CDD" id="cd00371">
    <property type="entry name" value="HMA"/>
    <property type="match status" value="1"/>
</dbReference>
<dbReference type="NCBIfam" id="TIGR01525">
    <property type="entry name" value="ATPase-IB_hvy"/>
    <property type="match status" value="1"/>
</dbReference>
<dbReference type="PROSITE" id="PS01047">
    <property type="entry name" value="HMA_1"/>
    <property type="match status" value="1"/>
</dbReference>
<feature type="transmembrane region" description="Helical" evidence="10">
    <location>
        <begin position="333"/>
        <end position="351"/>
    </location>
</feature>
<feature type="transmembrane region" description="Helical" evidence="10">
    <location>
        <begin position="911"/>
        <end position="931"/>
    </location>
</feature>
<comment type="similarity">
    <text evidence="2 10">Belongs to the cation transport ATPase (P-type) (TC 3.A.3) family. Type IB subfamily.</text>
</comment>
<dbReference type="SUPFAM" id="SSF55008">
    <property type="entry name" value="HMA, heavy metal-associated domain"/>
    <property type="match status" value="1"/>
</dbReference>
<evidence type="ECO:0000256" key="6">
    <source>
        <dbReference type="ARBA" id="ARBA00022840"/>
    </source>
</evidence>
<dbReference type="GO" id="GO:0016887">
    <property type="term" value="F:ATP hydrolysis activity"/>
    <property type="evidence" value="ECO:0007669"/>
    <property type="project" value="InterPro"/>
</dbReference>